<organism evidence="5 6">
    <name type="scientific">Senegalimassilia faecalis</name>
    <dbReference type="NCBI Taxonomy" id="2509433"/>
    <lineage>
        <taxon>Bacteria</taxon>
        <taxon>Bacillati</taxon>
        <taxon>Actinomycetota</taxon>
        <taxon>Coriobacteriia</taxon>
        <taxon>Coriobacteriales</taxon>
        <taxon>Coriobacteriaceae</taxon>
        <taxon>Senegalimassilia</taxon>
    </lineage>
</organism>
<dbReference type="CDD" id="cd04496">
    <property type="entry name" value="SSB_OBF"/>
    <property type="match status" value="1"/>
</dbReference>
<proteinExistence type="predicted"/>
<evidence type="ECO:0000256" key="3">
    <source>
        <dbReference type="RuleBase" id="RU000524"/>
    </source>
</evidence>
<accession>A0A4Q2K0W5</accession>
<dbReference type="Proteomes" id="UP000293345">
    <property type="component" value="Unassembled WGS sequence"/>
</dbReference>
<reference evidence="5 6" key="1">
    <citation type="submission" date="2019-01" db="EMBL/GenBank/DDBJ databases">
        <title>Senegalimassilia sp. nov. KGMB04484 isolated human feces.</title>
        <authorList>
            <person name="Han K.-I."/>
            <person name="Kim J.-S."/>
            <person name="Lee K.C."/>
            <person name="Suh M.K."/>
            <person name="Eom M.K."/>
            <person name="Lee J.H."/>
            <person name="Park S.-H."/>
            <person name="Kang S.W."/>
            <person name="Park J.-E."/>
            <person name="Oh B.S."/>
            <person name="Yu S.Y."/>
            <person name="Choi S.-H."/>
            <person name="Lee D.H."/>
            <person name="Yoon H."/>
            <person name="Kim B.-Y."/>
            <person name="Lee J.H."/>
            <person name="Lee J.-S."/>
        </authorList>
    </citation>
    <scope>NUCLEOTIDE SEQUENCE [LARGE SCALE GENOMIC DNA]</scope>
    <source>
        <strain evidence="5 6">KGMB04484</strain>
    </source>
</reference>
<protein>
    <recommendedName>
        <fullName evidence="2 3">Single-stranded DNA-binding protein</fullName>
    </recommendedName>
</protein>
<evidence type="ECO:0000313" key="6">
    <source>
        <dbReference type="Proteomes" id="UP000293345"/>
    </source>
</evidence>
<dbReference type="GO" id="GO:0003697">
    <property type="term" value="F:single-stranded DNA binding"/>
    <property type="evidence" value="ECO:0007669"/>
    <property type="project" value="InterPro"/>
</dbReference>
<evidence type="ECO:0000256" key="1">
    <source>
        <dbReference type="ARBA" id="ARBA00023125"/>
    </source>
</evidence>
<comment type="caution">
    <text evidence="5">The sequence shown here is derived from an EMBL/GenBank/DDBJ whole genome shotgun (WGS) entry which is preliminary data.</text>
</comment>
<dbReference type="InterPro" id="IPR011344">
    <property type="entry name" value="ssDNA-bd"/>
</dbReference>
<feature type="region of interest" description="Disordered" evidence="4">
    <location>
        <begin position="120"/>
        <end position="147"/>
    </location>
</feature>
<name>A0A4Q2K0W5_9ACTN</name>
<dbReference type="RefSeq" id="WP_129425729.1">
    <property type="nucleotide sequence ID" value="NZ_SDPW01000001.1"/>
</dbReference>
<dbReference type="Pfam" id="PF00436">
    <property type="entry name" value="SSB"/>
    <property type="match status" value="1"/>
</dbReference>
<evidence type="ECO:0000313" key="5">
    <source>
        <dbReference type="EMBL" id="RXZ54896.1"/>
    </source>
</evidence>
<evidence type="ECO:0000256" key="2">
    <source>
        <dbReference type="PIRNR" id="PIRNR002070"/>
    </source>
</evidence>
<dbReference type="PROSITE" id="PS50935">
    <property type="entry name" value="SSB"/>
    <property type="match status" value="1"/>
</dbReference>
<dbReference type="PANTHER" id="PTHR10302:SF0">
    <property type="entry name" value="SINGLE-STRANDED DNA-BINDING PROTEIN, MITOCHONDRIAL"/>
    <property type="match status" value="1"/>
</dbReference>
<dbReference type="OrthoDB" id="9809878at2"/>
<evidence type="ECO:0000256" key="4">
    <source>
        <dbReference type="SAM" id="MobiDB-lite"/>
    </source>
</evidence>
<dbReference type="Gene3D" id="2.40.50.140">
    <property type="entry name" value="Nucleic acid-binding proteins"/>
    <property type="match status" value="1"/>
</dbReference>
<dbReference type="PANTHER" id="PTHR10302">
    <property type="entry name" value="SINGLE-STRANDED DNA-BINDING PROTEIN"/>
    <property type="match status" value="1"/>
</dbReference>
<dbReference type="GO" id="GO:0009295">
    <property type="term" value="C:nucleoid"/>
    <property type="evidence" value="ECO:0007669"/>
    <property type="project" value="TreeGrafter"/>
</dbReference>
<feature type="compositionally biased region" description="Low complexity" evidence="4">
    <location>
        <begin position="120"/>
        <end position="138"/>
    </location>
</feature>
<keyword evidence="6" id="KW-1185">Reference proteome</keyword>
<dbReference type="PIRSF" id="PIRSF002070">
    <property type="entry name" value="SSB"/>
    <property type="match status" value="1"/>
</dbReference>
<keyword evidence="1 2" id="KW-0238">DNA-binding</keyword>
<sequence>MSDSLNSVTLSGNLGQDAEVRYTNSGLAITSFSLAVSKSRKQSDGSYKDVTSWVDCIMYGKRGEAMYGNGMLQKGARLAIIGHLHQSVWEKDGHRRRQLEVIVDNVVTMTAQRQQQQGYQAAAPQPQYQATPQPAAYPDVYDEDIPF</sequence>
<dbReference type="InterPro" id="IPR012340">
    <property type="entry name" value="NA-bd_OB-fold"/>
</dbReference>
<dbReference type="EMBL" id="SDPW01000001">
    <property type="protein sequence ID" value="RXZ54896.1"/>
    <property type="molecule type" value="Genomic_DNA"/>
</dbReference>
<dbReference type="GO" id="GO:0006260">
    <property type="term" value="P:DNA replication"/>
    <property type="evidence" value="ECO:0007669"/>
    <property type="project" value="InterPro"/>
</dbReference>
<dbReference type="NCBIfam" id="TIGR00621">
    <property type="entry name" value="ssb"/>
    <property type="match status" value="1"/>
</dbReference>
<gene>
    <name evidence="5" type="primary">ssb</name>
    <name evidence="5" type="ORF">ET524_10685</name>
</gene>
<dbReference type="InterPro" id="IPR000424">
    <property type="entry name" value="Primosome_PriB/ssb"/>
</dbReference>
<dbReference type="AlphaFoldDB" id="A0A4Q2K0W5"/>
<dbReference type="SUPFAM" id="SSF50249">
    <property type="entry name" value="Nucleic acid-binding proteins"/>
    <property type="match status" value="1"/>
</dbReference>